<keyword evidence="2" id="KW-1185">Reference proteome</keyword>
<evidence type="ECO:0000313" key="1">
    <source>
        <dbReference type="EMBL" id="KAJ8117548.1"/>
    </source>
</evidence>
<sequence>MASEYVFTPDYVDNNRINLQHYLWCKIFGYRIHPHFSVEDTDLRIADMGTGTNVWLIGLAARLPASVQLEGLDISFDATAPKPMLPSNIVLQQWNVKDAVPTILLGRYDMLHIRHFIANSKTVVHQELLQATLSQDRRLAPTWVPRLPDLFSVSGLVAVEHEAREALPHLAMALHECNMSLHELIARQVGNTEFLVRV</sequence>
<protein>
    <submittedName>
        <fullName evidence="1">Uncharacterized protein</fullName>
    </submittedName>
</protein>
<reference evidence="1" key="1">
    <citation type="submission" date="2022-11" db="EMBL/GenBank/DDBJ databases">
        <title>Genome Sequence of Nemania bipapillata.</title>
        <authorList>
            <person name="Buettner E."/>
        </authorList>
    </citation>
    <scope>NUCLEOTIDE SEQUENCE</scope>
    <source>
        <strain evidence="1">CP14</strain>
    </source>
</reference>
<dbReference type="EMBL" id="JAPESX010001086">
    <property type="protein sequence ID" value="KAJ8117548.1"/>
    <property type="molecule type" value="Genomic_DNA"/>
</dbReference>
<proteinExistence type="predicted"/>
<accession>A0ACC2IQY5</accession>
<evidence type="ECO:0000313" key="2">
    <source>
        <dbReference type="Proteomes" id="UP001153334"/>
    </source>
</evidence>
<comment type="caution">
    <text evidence="1">The sequence shown here is derived from an EMBL/GenBank/DDBJ whole genome shotgun (WGS) entry which is preliminary data.</text>
</comment>
<name>A0ACC2IQY5_9PEZI</name>
<dbReference type="Proteomes" id="UP001153334">
    <property type="component" value="Unassembled WGS sequence"/>
</dbReference>
<organism evidence="1 2">
    <name type="scientific">Nemania bipapillata</name>
    <dbReference type="NCBI Taxonomy" id="110536"/>
    <lineage>
        <taxon>Eukaryota</taxon>
        <taxon>Fungi</taxon>
        <taxon>Dikarya</taxon>
        <taxon>Ascomycota</taxon>
        <taxon>Pezizomycotina</taxon>
        <taxon>Sordariomycetes</taxon>
        <taxon>Xylariomycetidae</taxon>
        <taxon>Xylariales</taxon>
        <taxon>Xylariaceae</taxon>
        <taxon>Nemania</taxon>
    </lineage>
</organism>
<gene>
    <name evidence="1" type="ORF">ONZ43_g4185</name>
</gene>